<evidence type="ECO:0000256" key="1">
    <source>
        <dbReference type="SAM" id="MobiDB-lite"/>
    </source>
</evidence>
<protein>
    <submittedName>
        <fullName evidence="2">Uncharacterized protein</fullName>
    </submittedName>
</protein>
<reference evidence="2 3" key="1">
    <citation type="submission" date="2018-06" db="EMBL/GenBank/DDBJ databases">
        <authorList>
            <consortium name="Pathogen Informatics"/>
            <person name="Doyle S."/>
        </authorList>
    </citation>
    <scope>NUCLEOTIDE SEQUENCE [LARGE SCALE GENOMIC DNA]</scope>
    <source>
        <strain evidence="2 3">NCTC11227</strain>
    </source>
</reference>
<dbReference type="AlphaFoldDB" id="A0A378PJW4"/>
<gene>
    <name evidence="2" type="ORF">NCTC11227_00686</name>
</gene>
<organism evidence="2 3">
    <name type="scientific">Moraxella ovis</name>
    <dbReference type="NCBI Taxonomy" id="29433"/>
    <lineage>
        <taxon>Bacteria</taxon>
        <taxon>Pseudomonadati</taxon>
        <taxon>Pseudomonadota</taxon>
        <taxon>Gammaproteobacteria</taxon>
        <taxon>Moraxellales</taxon>
        <taxon>Moraxellaceae</taxon>
        <taxon>Moraxella</taxon>
    </lineage>
</organism>
<proteinExistence type="predicted"/>
<evidence type="ECO:0000313" key="3">
    <source>
        <dbReference type="Proteomes" id="UP000255102"/>
    </source>
</evidence>
<evidence type="ECO:0000313" key="2">
    <source>
        <dbReference type="EMBL" id="STY86696.1"/>
    </source>
</evidence>
<feature type="region of interest" description="Disordered" evidence="1">
    <location>
        <begin position="1"/>
        <end position="21"/>
    </location>
</feature>
<sequence>MQIRSICGRHADGRSKSDKNHKKVRECYLDGRGDDCGLIGLFMQNAKGSQAMKSIKNQHSTKGVFQCFLYKTL</sequence>
<accession>A0A378PJW4</accession>
<dbReference type="EMBL" id="UGPW01000001">
    <property type="protein sequence ID" value="STY86696.1"/>
    <property type="molecule type" value="Genomic_DNA"/>
</dbReference>
<name>A0A378PJW4_9GAMM</name>
<dbReference type="Proteomes" id="UP000255102">
    <property type="component" value="Unassembled WGS sequence"/>
</dbReference>
<feature type="compositionally biased region" description="Basic and acidic residues" evidence="1">
    <location>
        <begin position="9"/>
        <end position="18"/>
    </location>
</feature>